<evidence type="ECO:0000313" key="9">
    <source>
        <dbReference type="Proteomes" id="UP000451386"/>
    </source>
</evidence>
<evidence type="ECO:0000313" key="4">
    <source>
        <dbReference type="EMBL" id="KWZ81503.1"/>
    </source>
</evidence>
<accession>A0A0E2ZES0</accession>
<evidence type="ECO:0000313" key="3">
    <source>
        <dbReference type="EMBL" id="KAB7486297.1"/>
    </source>
</evidence>
<name>A0A0E2ZES0_BIFBI</name>
<protein>
    <submittedName>
        <fullName evidence="3">3'-5' exonuclease</fullName>
    </submittedName>
    <submittedName>
        <fullName evidence="4">Exonuclease, DNA polymerase III, epsilon subunit family</fullName>
    </submittedName>
</protein>
<evidence type="ECO:0000256" key="1">
    <source>
        <dbReference type="ARBA" id="ARBA00022839"/>
    </source>
</evidence>
<dbReference type="Proteomes" id="UP000451386">
    <property type="component" value="Unassembled WGS sequence"/>
</dbReference>
<dbReference type="InterPro" id="IPR012337">
    <property type="entry name" value="RNaseH-like_sf"/>
</dbReference>
<dbReference type="GO" id="GO:0045004">
    <property type="term" value="P:DNA replication proofreading"/>
    <property type="evidence" value="ECO:0007669"/>
    <property type="project" value="TreeGrafter"/>
</dbReference>
<dbReference type="InterPro" id="IPR013520">
    <property type="entry name" value="Ribonucl_H"/>
</dbReference>
<comment type="caution">
    <text evidence="3">The sequence shown here is derived from an EMBL/GenBank/DDBJ whole genome shotgun (WGS) entry which is preliminary data.</text>
</comment>
<dbReference type="GO" id="GO:0003677">
    <property type="term" value="F:DNA binding"/>
    <property type="evidence" value="ECO:0007669"/>
    <property type="project" value="InterPro"/>
</dbReference>
<dbReference type="GO" id="GO:0003887">
    <property type="term" value="F:DNA-directed DNA polymerase activity"/>
    <property type="evidence" value="ECO:0007669"/>
    <property type="project" value="InterPro"/>
</dbReference>
<evidence type="ECO:0000313" key="6">
    <source>
        <dbReference type="EMBL" id="RHJ23692.1"/>
    </source>
</evidence>
<organism evidence="3 9">
    <name type="scientific">Bifidobacterium bifidum</name>
    <dbReference type="NCBI Taxonomy" id="1681"/>
    <lineage>
        <taxon>Bacteria</taxon>
        <taxon>Bacillati</taxon>
        <taxon>Actinomycetota</taxon>
        <taxon>Actinomycetes</taxon>
        <taxon>Bifidobacteriales</taxon>
        <taxon>Bifidobacteriaceae</taxon>
        <taxon>Bifidobacterium</taxon>
    </lineage>
</organism>
<dbReference type="Gene3D" id="3.30.420.10">
    <property type="entry name" value="Ribonuclease H-like superfamily/Ribonuclease H"/>
    <property type="match status" value="1"/>
</dbReference>
<evidence type="ECO:0000313" key="5">
    <source>
        <dbReference type="EMBL" id="NGG37052.1"/>
    </source>
</evidence>
<reference evidence="6 8" key="2">
    <citation type="submission" date="2018-08" db="EMBL/GenBank/DDBJ databases">
        <title>A genome reference for cultivated species of the human gut microbiota.</title>
        <authorList>
            <person name="Zou Y."/>
            <person name="Xue W."/>
            <person name="Luo G."/>
        </authorList>
    </citation>
    <scope>NUCLEOTIDE SEQUENCE [LARGE SCALE GENOMIC DNA]</scope>
    <source>
        <strain evidence="6 8">AM12-10</strain>
    </source>
</reference>
<sequence>MLPDGTLPDDYVVLDLETTGVSWYRDTIIEFGAVKVVDRKPVDTYQQLVNPMRNLNPFITQLTGITPDMLEPAPTLDTVLPDFLRWCGDDAMIGHNIMQFDIKFIDLAAQRILHHAVPNRIIDTLQMSRSMYPQYNRHRLVDLIQRFDIADVEEHRALSDAEQTQMCFEYMRDEQRRRDC</sequence>
<keyword evidence="1 3" id="KW-0540">Nuclease</keyword>
<reference evidence="5 10" key="4">
    <citation type="submission" date="2020-02" db="EMBL/GenBank/DDBJ databases">
        <title>Antibiotic susceptibility profiles of lactic acid bacteria isolated from the human vagina and genetic basis of atypical resistances.</title>
        <authorList>
            <person name="Sirichoat A."/>
            <person name="Florez A.B."/>
            <person name="Vazquez L."/>
            <person name="Buppasiri P."/>
            <person name="Panya M."/>
            <person name="Lulitanond V."/>
            <person name="Mayo B."/>
        </authorList>
    </citation>
    <scope>NUCLEOTIDE SEQUENCE [LARGE SCALE GENOMIC DNA]</scope>
    <source>
        <strain evidence="5 10">VA07-1AN</strain>
    </source>
</reference>
<dbReference type="EMBL" id="QRLR01000002">
    <property type="protein sequence ID" value="RHJ23692.1"/>
    <property type="molecule type" value="Genomic_DNA"/>
</dbReference>
<dbReference type="AlphaFoldDB" id="A0A0E2ZES0"/>
<keyword evidence="1 3" id="KW-0269">Exonuclease</keyword>
<dbReference type="GO" id="GO:0008408">
    <property type="term" value="F:3'-5' exonuclease activity"/>
    <property type="evidence" value="ECO:0007669"/>
    <property type="project" value="TreeGrafter"/>
</dbReference>
<dbReference type="EMBL" id="WDOP01000007">
    <property type="protein sequence ID" value="KAB7486297.1"/>
    <property type="molecule type" value="Genomic_DNA"/>
</dbReference>
<reference evidence="3 9" key="3">
    <citation type="journal article" date="2019" name="Nat. Med.">
        <title>A library of human gut bacterial isolates paired with longitudinal multiomics data enables mechanistic microbiome research.</title>
        <authorList>
            <person name="Poyet M."/>
            <person name="Groussin M."/>
            <person name="Gibbons S.M."/>
            <person name="Avila-Pacheco J."/>
            <person name="Jiang X."/>
            <person name="Kearney S.M."/>
            <person name="Perrotta A.R."/>
            <person name="Berdy B."/>
            <person name="Zhao S."/>
            <person name="Lieberman T.D."/>
            <person name="Swanson P.K."/>
            <person name="Smith M."/>
            <person name="Roesemann S."/>
            <person name="Alexander J.E."/>
            <person name="Rich S.A."/>
            <person name="Livny J."/>
            <person name="Vlamakis H."/>
            <person name="Clish C."/>
            <person name="Bullock K."/>
            <person name="Deik A."/>
            <person name="Scott J."/>
            <person name="Pierce K.A."/>
            <person name="Xavier R.J."/>
            <person name="Alm E.J."/>
        </authorList>
    </citation>
    <scope>NUCLEOTIDE SEQUENCE [LARGE SCALE GENOMIC DNA]</scope>
    <source>
        <strain evidence="3 9">BIOML-A13</strain>
    </source>
</reference>
<dbReference type="PANTHER" id="PTHR30231">
    <property type="entry name" value="DNA POLYMERASE III SUBUNIT EPSILON"/>
    <property type="match status" value="1"/>
</dbReference>
<dbReference type="GO" id="GO:0005829">
    <property type="term" value="C:cytosol"/>
    <property type="evidence" value="ECO:0007669"/>
    <property type="project" value="TreeGrafter"/>
</dbReference>
<proteinExistence type="predicted"/>
<dbReference type="FunFam" id="3.30.420.10:FF:000045">
    <property type="entry name" value="3'-5' exonuclease DinG"/>
    <property type="match status" value="1"/>
</dbReference>
<evidence type="ECO:0000313" key="8">
    <source>
        <dbReference type="Proteomes" id="UP000283727"/>
    </source>
</evidence>
<dbReference type="PATRIC" id="fig|1681.23.peg.37"/>
<dbReference type="EMBL" id="JAAJBJ010000010">
    <property type="protein sequence ID" value="NGG37052.1"/>
    <property type="molecule type" value="Genomic_DNA"/>
</dbReference>
<evidence type="ECO:0000313" key="7">
    <source>
        <dbReference type="Proteomes" id="UP000070092"/>
    </source>
</evidence>
<dbReference type="CDD" id="cd06127">
    <property type="entry name" value="DEDDh"/>
    <property type="match status" value="1"/>
</dbReference>
<reference evidence="4 7" key="1">
    <citation type="submission" date="2016-01" db="EMBL/GenBank/DDBJ databases">
        <authorList>
            <person name="Oliw E.H."/>
        </authorList>
    </citation>
    <scope>NUCLEOTIDE SEQUENCE [LARGE SCALE GENOMIC DNA]</scope>
    <source>
        <strain evidence="4 7">MJR8628B</strain>
    </source>
</reference>
<dbReference type="Proteomes" id="UP000488776">
    <property type="component" value="Unassembled WGS sequence"/>
</dbReference>
<dbReference type="EMBL" id="LRPO01000029">
    <property type="protein sequence ID" value="KWZ81503.1"/>
    <property type="molecule type" value="Genomic_DNA"/>
</dbReference>
<dbReference type="RefSeq" id="WP_003814892.1">
    <property type="nucleotide sequence ID" value="NZ_AP018132.1"/>
</dbReference>
<dbReference type="PANTHER" id="PTHR30231:SF41">
    <property type="entry name" value="DNA POLYMERASE III SUBUNIT EPSILON"/>
    <property type="match status" value="1"/>
</dbReference>
<dbReference type="SMART" id="SM00479">
    <property type="entry name" value="EXOIII"/>
    <property type="match status" value="1"/>
</dbReference>
<dbReference type="Proteomes" id="UP000070092">
    <property type="component" value="Unassembled WGS sequence"/>
</dbReference>
<keyword evidence="1 3" id="KW-0378">Hydrolase</keyword>
<dbReference type="InterPro" id="IPR036397">
    <property type="entry name" value="RNaseH_sf"/>
</dbReference>
<dbReference type="NCBIfam" id="TIGR00573">
    <property type="entry name" value="dnaq"/>
    <property type="match status" value="1"/>
</dbReference>
<dbReference type="Proteomes" id="UP000283727">
    <property type="component" value="Unassembled WGS sequence"/>
</dbReference>
<dbReference type="Pfam" id="PF00929">
    <property type="entry name" value="RNase_T"/>
    <property type="match status" value="1"/>
</dbReference>
<gene>
    <name evidence="6" type="ORF">DW137_03340</name>
    <name evidence="5" type="ORF">G5T23_08570</name>
    <name evidence="3" type="ORF">GBA83_08320</name>
    <name evidence="4" type="ORF">HMPREF3196_00967</name>
</gene>
<feature type="domain" description="Exonuclease" evidence="2">
    <location>
        <begin position="10"/>
        <end position="177"/>
    </location>
</feature>
<dbReference type="SUPFAM" id="SSF53098">
    <property type="entry name" value="Ribonuclease H-like"/>
    <property type="match status" value="1"/>
</dbReference>
<evidence type="ECO:0000313" key="10">
    <source>
        <dbReference type="Proteomes" id="UP000488776"/>
    </source>
</evidence>
<dbReference type="InterPro" id="IPR006054">
    <property type="entry name" value="DnaQ"/>
</dbReference>
<evidence type="ECO:0000259" key="2">
    <source>
        <dbReference type="SMART" id="SM00479"/>
    </source>
</evidence>